<evidence type="ECO:0000256" key="6">
    <source>
        <dbReference type="ARBA" id="ARBA00022840"/>
    </source>
</evidence>
<dbReference type="NCBIfam" id="NF001454">
    <property type="entry name" value="PRK00315.1"/>
    <property type="match status" value="1"/>
</dbReference>
<evidence type="ECO:0000313" key="12">
    <source>
        <dbReference type="EMBL" id="RVT57469.1"/>
    </source>
</evidence>
<keyword evidence="2 11" id="KW-1003">Cell membrane</keyword>
<dbReference type="Pfam" id="PF02669">
    <property type="entry name" value="KdpC"/>
    <property type="match status" value="1"/>
</dbReference>
<reference evidence="12 13" key="1">
    <citation type="submission" date="2019-01" db="EMBL/GenBank/DDBJ databases">
        <title>Bacillus sp. M5HDSG1-1, whole genome shotgun sequence.</title>
        <authorList>
            <person name="Tuo L."/>
        </authorList>
    </citation>
    <scope>NUCLEOTIDE SEQUENCE [LARGE SCALE GENOMIC DNA]</scope>
    <source>
        <strain evidence="12 13">M5HDSG1-1</strain>
    </source>
</reference>
<organism evidence="12 13">
    <name type="scientific">Niallia taxi</name>
    <dbReference type="NCBI Taxonomy" id="2499688"/>
    <lineage>
        <taxon>Bacteria</taxon>
        <taxon>Bacillati</taxon>
        <taxon>Bacillota</taxon>
        <taxon>Bacilli</taxon>
        <taxon>Bacillales</taxon>
        <taxon>Bacillaceae</taxon>
        <taxon>Niallia</taxon>
    </lineage>
</organism>
<keyword evidence="8 11" id="KW-1133">Transmembrane helix</keyword>
<evidence type="ECO:0000256" key="3">
    <source>
        <dbReference type="ARBA" id="ARBA00022538"/>
    </source>
</evidence>
<keyword evidence="1 11" id="KW-0813">Transport</keyword>
<keyword evidence="7 11" id="KW-0630">Potassium</keyword>
<sequence length="193" mass="21395">MGRDENMFATVARTSLLFMLICGLIYPLAVTGIASILLPTQANGSLVYGENSEIIGSKLIGQSFTDERLFHGRVSSINYDASSSGTNNYAPTNAEMLERTKLSIVEWKKENPNQTLQDLPIDLITNSGSGLDPHITPEAARAQVTRISNNTSITKQELLELIERHTEKKDWGMFGEEKVNVLQLNIELMKLIL</sequence>
<dbReference type="GO" id="GO:0016787">
    <property type="term" value="F:hydrolase activity"/>
    <property type="evidence" value="ECO:0007669"/>
    <property type="project" value="UniProtKB-KW"/>
</dbReference>
<dbReference type="NCBIfam" id="TIGR00681">
    <property type="entry name" value="kdpC"/>
    <property type="match status" value="1"/>
</dbReference>
<name>A0A3S2UCR9_9BACI</name>
<dbReference type="PIRSF" id="PIRSF001296">
    <property type="entry name" value="K_ATPase_KdpC"/>
    <property type="match status" value="1"/>
</dbReference>
<evidence type="ECO:0000256" key="10">
    <source>
        <dbReference type="ARBA" id="ARBA00023136"/>
    </source>
</evidence>
<dbReference type="InterPro" id="IPR003820">
    <property type="entry name" value="KdpC"/>
</dbReference>
<dbReference type="PANTHER" id="PTHR30042">
    <property type="entry name" value="POTASSIUM-TRANSPORTING ATPASE C CHAIN"/>
    <property type="match status" value="1"/>
</dbReference>
<feature type="transmembrane region" description="Helical" evidence="11">
    <location>
        <begin position="16"/>
        <end position="38"/>
    </location>
</feature>
<accession>A0A3S2UCR9</accession>
<evidence type="ECO:0000256" key="11">
    <source>
        <dbReference type="HAMAP-Rule" id="MF_00276"/>
    </source>
</evidence>
<evidence type="ECO:0000313" key="13">
    <source>
        <dbReference type="Proteomes" id="UP000288024"/>
    </source>
</evidence>
<evidence type="ECO:0000256" key="9">
    <source>
        <dbReference type="ARBA" id="ARBA00023065"/>
    </source>
</evidence>
<comment type="caution">
    <text evidence="12">The sequence shown here is derived from an EMBL/GenBank/DDBJ whole genome shotgun (WGS) entry which is preliminary data.</text>
</comment>
<comment type="similarity">
    <text evidence="11">Belongs to the KdpC family.</text>
</comment>
<dbReference type="HAMAP" id="MF_00276">
    <property type="entry name" value="KdpC"/>
    <property type="match status" value="1"/>
</dbReference>
<evidence type="ECO:0000256" key="7">
    <source>
        <dbReference type="ARBA" id="ARBA00022958"/>
    </source>
</evidence>
<keyword evidence="5 11" id="KW-0547">Nucleotide-binding</keyword>
<dbReference type="PANTHER" id="PTHR30042:SF2">
    <property type="entry name" value="POTASSIUM-TRANSPORTING ATPASE KDPC SUBUNIT"/>
    <property type="match status" value="1"/>
</dbReference>
<evidence type="ECO:0000256" key="1">
    <source>
        <dbReference type="ARBA" id="ARBA00022448"/>
    </source>
</evidence>
<comment type="subunit">
    <text evidence="11">The system is composed of three essential subunits: KdpA, KdpB and KdpC.</text>
</comment>
<comment type="subcellular location">
    <subcellularLocation>
        <location evidence="11">Cell membrane</location>
        <topology evidence="11">Single-pass membrane protein</topology>
    </subcellularLocation>
</comment>
<keyword evidence="6 11" id="KW-0067">ATP-binding</keyword>
<evidence type="ECO:0000256" key="8">
    <source>
        <dbReference type="ARBA" id="ARBA00022989"/>
    </source>
</evidence>
<dbReference type="AlphaFoldDB" id="A0A3S2UCR9"/>
<dbReference type="EMBL" id="RZTZ01000017">
    <property type="protein sequence ID" value="RVT57469.1"/>
    <property type="molecule type" value="Genomic_DNA"/>
</dbReference>
<keyword evidence="10 11" id="KW-0472">Membrane</keyword>
<dbReference type="RefSeq" id="WP_127741969.1">
    <property type="nucleotide sequence ID" value="NZ_RZTZ01000017.1"/>
</dbReference>
<dbReference type="GO" id="GO:0005524">
    <property type="term" value="F:ATP binding"/>
    <property type="evidence" value="ECO:0007669"/>
    <property type="project" value="UniProtKB-UniRule"/>
</dbReference>
<protein>
    <recommendedName>
        <fullName evidence="11">Potassium-transporting ATPase KdpC subunit</fullName>
    </recommendedName>
    <alternativeName>
        <fullName evidence="11">ATP phosphohydrolase [potassium-transporting] C chain</fullName>
    </alternativeName>
    <alternativeName>
        <fullName evidence="11">Potassium-binding and translocating subunit C</fullName>
    </alternativeName>
    <alternativeName>
        <fullName evidence="11">Potassium-translocating ATPase C chain</fullName>
    </alternativeName>
</protein>
<gene>
    <name evidence="11 12" type="primary">kdpC</name>
    <name evidence="12" type="ORF">EM808_24675</name>
</gene>
<keyword evidence="4 11" id="KW-0812">Transmembrane</keyword>
<dbReference type="GO" id="GO:0005886">
    <property type="term" value="C:plasma membrane"/>
    <property type="evidence" value="ECO:0007669"/>
    <property type="project" value="UniProtKB-SubCell"/>
</dbReference>
<keyword evidence="9 11" id="KW-0406">Ion transport</keyword>
<evidence type="ECO:0000256" key="5">
    <source>
        <dbReference type="ARBA" id="ARBA00022741"/>
    </source>
</evidence>
<dbReference type="Proteomes" id="UP000288024">
    <property type="component" value="Unassembled WGS sequence"/>
</dbReference>
<proteinExistence type="inferred from homology"/>
<keyword evidence="3 11" id="KW-0633">Potassium transport</keyword>
<dbReference type="GO" id="GO:0008556">
    <property type="term" value="F:P-type potassium transmembrane transporter activity"/>
    <property type="evidence" value="ECO:0007669"/>
    <property type="project" value="InterPro"/>
</dbReference>
<comment type="function">
    <text evidence="11">Part of the high-affinity ATP-driven potassium transport (or Kdp) system, which catalyzes the hydrolysis of ATP coupled with the electrogenic transport of potassium into the cytoplasm. This subunit acts as a catalytic chaperone that increases the ATP-binding affinity of the ATP-hydrolyzing subunit KdpB by the formation of a transient KdpB/KdpC/ATP ternary complex.</text>
</comment>
<evidence type="ECO:0000256" key="2">
    <source>
        <dbReference type="ARBA" id="ARBA00022475"/>
    </source>
</evidence>
<keyword evidence="13" id="KW-1185">Reference proteome</keyword>
<keyword evidence="12" id="KW-0378">Hydrolase</keyword>
<evidence type="ECO:0000256" key="4">
    <source>
        <dbReference type="ARBA" id="ARBA00022692"/>
    </source>
</evidence>